<dbReference type="Gene3D" id="3.40.50.720">
    <property type="entry name" value="NAD(P)-binding Rossmann-like Domain"/>
    <property type="match status" value="1"/>
</dbReference>
<proteinExistence type="inferred from homology"/>
<comment type="similarity">
    <text evidence="1">Belongs to the short-chain dehydrogenases/reductases (SDR) family.</text>
</comment>
<evidence type="ECO:0000256" key="2">
    <source>
        <dbReference type="ARBA" id="ARBA00023002"/>
    </source>
</evidence>
<gene>
    <name evidence="4" type="ORF">F4556_003990</name>
</gene>
<reference evidence="4 5" key="1">
    <citation type="submission" date="2020-08" db="EMBL/GenBank/DDBJ databases">
        <title>Sequencing the genomes of 1000 actinobacteria strains.</title>
        <authorList>
            <person name="Klenk H.-P."/>
        </authorList>
    </citation>
    <scope>NUCLEOTIDE SEQUENCE [LARGE SCALE GENOMIC DNA]</scope>
    <source>
        <strain evidence="4 5">DSM 44786</strain>
    </source>
</reference>
<evidence type="ECO:0000259" key="3">
    <source>
        <dbReference type="SMART" id="SM00822"/>
    </source>
</evidence>
<keyword evidence="5" id="KW-1185">Reference proteome</keyword>
<dbReference type="RefSeq" id="WP_184918100.1">
    <property type="nucleotide sequence ID" value="NZ_JACHJR010000001.1"/>
</dbReference>
<keyword evidence="2 4" id="KW-0560">Oxidoreductase</keyword>
<dbReference type="Pfam" id="PF13561">
    <property type="entry name" value="adh_short_C2"/>
    <property type="match status" value="1"/>
</dbReference>
<dbReference type="PROSITE" id="PS00061">
    <property type="entry name" value="ADH_SHORT"/>
    <property type="match status" value="1"/>
</dbReference>
<dbReference type="GO" id="GO:0004316">
    <property type="term" value="F:3-oxoacyl-[acyl-carrier-protein] reductase (NADPH) activity"/>
    <property type="evidence" value="ECO:0007669"/>
    <property type="project" value="UniProtKB-EC"/>
</dbReference>
<organism evidence="4 5">
    <name type="scientific">Kitasatospora gansuensis</name>
    <dbReference type="NCBI Taxonomy" id="258050"/>
    <lineage>
        <taxon>Bacteria</taxon>
        <taxon>Bacillati</taxon>
        <taxon>Actinomycetota</taxon>
        <taxon>Actinomycetes</taxon>
        <taxon>Kitasatosporales</taxon>
        <taxon>Streptomycetaceae</taxon>
        <taxon>Kitasatospora</taxon>
    </lineage>
</organism>
<feature type="domain" description="Ketoreductase" evidence="3">
    <location>
        <begin position="7"/>
        <end position="186"/>
    </location>
</feature>
<evidence type="ECO:0000256" key="1">
    <source>
        <dbReference type="ARBA" id="ARBA00006484"/>
    </source>
</evidence>
<evidence type="ECO:0000313" key="4">
    <source>
        <dbReference type="EMBL" id="MBB4948455.1"/>
    </source>
</evidence>
<dbReference type="SMART" id="SM00822">
    <property type="entry name" value="PKS_KR"/>
    <property type="match status" value="1"/>
</dbReference>
<dbReference type="PRINTS" id="PR00080">
    <property type="entry name" value="SDRFAMILY"/>
</dbReference>
<protein>
    <submittedName>
        <fullName evidence="4">3-oxoacyl-[acyl-carrier protein] reductase</fullName>
        <ecNumber evidence="4">1.1.1.100</ecNumber>
    </submittedName>
</protein>
<dbReference type="EMBL" id="JACHJR010000001">
    <property type="protein sequence ID" value="MBB4948455.1"/>
    <property type="molecule type" value="Genomic_DNA"/>
</dbReference>
<dbReference type="NCBIfam" id="NF005559">
    <property type="entry name" value="PRK07231.1"/>
    <property type="match status" value="1"/>
</dbReference>
<dbReference type="AlphaFoldDB" id="A0A7W7SDI8"/>
<accession>A0A7W7SDI8</accession>
<name>A0A7W7SDI8_9ACTN</name>
<dbReference type="InterPro" id="IPR020904">
    <property type="entry name" value="Sc_DH/Rdtase_CS"/>
</dbReference>
<dbReference type="PANTHER" id="PTHR43639:SF1">
    <property type="entry name" value="SHORT-CHAIN DEHYDROGENASE_REDUCTASE FAMILY PROTEIN"/>
    <property type="match status" value="1"/>
</dbReference>
<dbReference type="InterPro" id="IPR036291">
    <property type="entry name" value="NAD(P)-bd_dom_sf"/>
</dbReference>
<comment type="caution">
    <text evidence="4">The sequence shown here is derived from an EMBL/GenBank/DDBJ whole genome shotgun (WGS) entry which is preliminary data.</text>
</comment>
<dbReference type="Proteomes" id="UP000573327">
    <property type="component" value="Unassembled WGS sequence"/>
</dbReference>
<dbReference type="PANTHER" id="PTHR43639">
    <property type="entry name" value="OXIDOREDUCTASE, SHORT-CHAIN DEHYDROGENASE/REDUCTASE FAMILY (AFU_ORTHOLOGUE AFUA_5G02870)"/>
    <property type="match status" value="1"/>
</dbReference>
<dbReference type="InterPro" id="IPR057326">
    <property type="entry name" value="KR_dom"/>
</dbReference>
<dbReference type="PRINTS" id="PR00081">
    <property type="entry name" value="GDHRDH"/>
</dbReference>
<dbReference type="EC" id="1.1.1.100" evidence="4"/>
<dbReference type="FunFam" id="3.40.50.720:FF:000084">
    <property type="entry name" value="Short-chain dehydrogenase reductase"/>
    <property type="match status" value="1"/>
</dbReference>
<sequence>MADLTGKVALVTGASRGIGAATAERLAQDGADVVLTYASSADDAAEVARRIEATGRRATAVRADAGDPVAVAAAVERTVTEYGRLDILVNNAGILLGGPLKDISEQEVDRILAVNLRAAFLGARAAEPHLGEGGRIVNIGSVGAHWYPQPGGALYGMTKSALIGMTKGLARDFGPKGTTVNLISPGPIRTAMLDEEGPMDVPLLPLTALGRYGEPAEVAALIAFLASDEAAFITGATITIDGGISL</sequence>
<evidence type="ECO:0000313" key="5">
    <source>
        <dbReference type="Proteomes" id="UP000573327"/>
    </source>
</evidence>
<dbReference type="InterPro" id="IPR002347">
    <property type="entry name" value="SDR_fam"/>
</dbReference>
<dbReference type="SUPFAM" id="SSF51735">
    <property type="entry name" value="NAD(P)-binding Rossmann-fold domains"/>
    <property type="match status" value="1"/>
</dbReference>